<proteinExistence type="predicted"/>
<feature type="signal peptide" evidence="4">
    <location>
        <begin position="1"/>
        <end position="22"/>
    </location>
</feature>
<dbReference type="AlphaFoldDB" id="A0A9W9ZJP6"/>
<evidence type="ECO:0000259" key="6">
    <source>
        <dbReference type="PROSITE" id="PS50026"/>
    </source>
</evidence>
<feature type="domain" description="Laminin G" evidence="5">
    <location>
        <begin position="68"/>
        <end position="244"/>
    </location>
</feature>
<dbReference type="PROSITE" id="PS00022">
    <property type="entry name" value="EGF_1"/>
    <property type="match status" value="1"/>
</dbReference>
<dbReference type="PROSITE" id="PS50026">
    <property type="entry name" value="EGF_3"/>
    <property type="match status" value="1"/>
</dbReference>
<evidence type="ECO:0000256" key="1">
    <source>
        <dbReference type="ARBA" id="ARBA00022729"/>
    </source>
</evidence>
<dbReference type="SMART" id="SM00560">
    <property type="entry name" value="LamGL"/>
    <property type="match status" value="1"/>
</dbReference>
<sequence>MLSLMLIYQVIAGLSLLKAAHAVDVPDPIAHFPLNSKYETRESNNLQLLGTPVGVSLAPGPNNKTGGSYQFTGQKNSYIEFPNDGGLEVQRSITVLCWVNYAGSGTTSQVIAGYLNVKQADLGFAVVLYKGILTVIMKDRAGEIAWSDTQPLESGAWHFVGASYDDDTGIGRLYVDDKIVAEKNMTANAAATEQFKLYVGGFPITSSSSNFNGRITNLWIFDVALTLDQINAVQFPVEAPTDECSCYNGGSCAPRDDGYVCICPAGYIGEHCEWEKRGCYHEVWPRKSKAMGELIGKFKENRKDVQAAVEACLKAAEEKQLEIFGVSGRYKCVTTKKDSPADFDRYGSSVTCNEQGDYGVGIKRANFVYILKKGE</sequence>
<dbReference type="Proteomes" id="UP001163046">
    <property type="component" value="Unassembled WGS sequence"/>
</dbReference>
<feature type="chain" id="PRO_5040755428" evidence="4">
    <location>
        <begin position="23"/>
        <end position="375"/>
    </location>
</feature>
<dbReference type="SUPFAM" id="SSF49899">
    <property type="entry name" value="Concanavalin A-like lectins/glucanases"/>
    <property type="match status" value="1"/>
</dbReference>
<keyword evidence="3" id="KW-0245">EGF-like domain</keyword>
<evidence type="ECO:0000256" key="2">
    <source>
        <dbReference type="ARBA" id="ARBA00023157"/>
    </source>
</evidence>
<evidence type="ECO:0000313" key="8">
    <source>
        <dbReference type="Proteomes" id="UP001163046"/>
    </source>
</evidence>
<dbReference type="InterPro" id="IPR001791">
    <property type="entry name" value="Laminin_G"/>
</dbReference>
<feature type="disulfide bond" evidence="3">
    <location>
        <begin position="263"/>
        <end position="272"/>
    </location>
</feature>
<comment type="caution">
    <text evidence="3">Lacks conserved residue(s) required for the propagation of feature annotation.</text>
</comment>
<dbReference type="InterPro" id="IPR000742">
    <property type="entry name" value="EGF"/>
</dbReference>
<feature type="domain" description="EGF-like" evidence="6">
    <location>
        <begin position="240"/>
        <end position="273"/>
    </location>
</feature>
<organism evidence="7 8">
    <name type="scientific">Desmophyllum pertusum</name>
    <dbReference type="NCBI Taxonomy" id="174260"/>
    <lineage>
        <taxon>Eukaryota</taxon>
        <taxon>Metazoa</taxon>
        <taxon>Cnidaria</taxon>
        <taxon>Anthozoa</taxon>
        <taxon>Hexacorallia</taxon>
        <taxon>Scleractinia</taxon>
        <taxon>Caryophylliina</taxon>
        <taxon>Caryophylliidae</taxon>
        <taxon>Desmophyllum</taxon>
    </lineage>
</organism>
<evidence type="ECO:0000259" key="5">
    <source>
        <dbReference type="PROSITE" id="PS50025"/>
    </source>
</evidence>
<dbReference type="PANTHER" id="PTHR47635">
    <property type="entry name" value="CUB DOMAIN-CONTAINING PROTEIN"/>
    <property type="match status" value="1"/>
</dbReference>
<dbReference type="Gene3D" id="2.10.25.10">
    <property type="entry name" value="Laminin"/>
    <property type="match status" value="1"/>
</dbReference>
<accession>A0A9W9ZJP6</accession>
<dbReference type="Pfam" id="PF00008">
    <property type="entry name" value="EGF"/>
    <property type="match status" value="1"/>
</dbReference>
<evidence type="ECO:0000256" key="4">
    <source>
        <dbReference type="SAM" id="SignalP"/>
    </source>
</evidence>
<dbReference type="PANTHER" id="PTHR47635:SF2">
    <property type="entry name" value="LAMG-LIKE JELLYROLL FOLD DOMAIN-CONTAINING PROTEIN"/>
    <property type="match status" value="1"/>
</dbReference>
<dbReference type="EMBL" id="MU825914">
    <property type="protein sequence ID" value="KAJ7382791.1"/>
    <property type="molecule type" value="Genomic_DNA"/>
</dbReference>
<dbReference type="Gene3D" id="2.60.120.200">
    <property type="match status" value="1"/>
</dbReference>
<comment type="caution">
    <text evidence="7">The sequence shown here is derived from an EMBL/GenBank/DDBJ whole genome shotgun (WGS) entry which is preliminary data.</text>
</comment>
<dbReference type="OrthoDB" id="6014183at2759"/>
<keyword evidence="2 3" id="KW-1015">Disulfide bond</keyword>
<evidence type="ECO:0000313" key="7">
    <source>
        <dbReference type="EMBL" id="KAJ7382791.1"/>
    </source>
</evidence>
<name>A0A9W9ZJP6_9CNID</name>
<protein>
    <submittedName>
        <fullName evidence="7">Uncharacterized protein</fullName>
    </submittedName>
</protein>
<evidence type="ECO:0000256" key="3">
    <source>
        <dbReference type="PROSITE-ProRule" id="PRU00076"/>
    </source>
</evidence>
<keyword evidence="8" id="KW-1185">Reference proteome</keyword>
<dbReference type="Pfam" id="PF13385">
    <property type="entry name" value="Laminin_G_3"/>
    <property type="match status" value="1"/>
</dbReference>
<keyword evidence="1 4" id="KW-0732">Signal</keyword>
<dbReference type="SUPFAM" id="SSF57196">
    <property type="entry name" value="EGF/Laminin"/>
    <property type="match status" value="1"/>
</dbReference>
<dbReference type="CDD" id="cd00054">
    <property type="entry name" value="EGF_CA"/>
    <property type="match status" value="1"/>
</dbReference>
<gene>
    <name evidence="7" type="ORF">OS493_032750</name>
</gene>
<reference evidence="7" key="1">
    <citation type="submission" date="2023-01" db="EMBL/GenBank/DDBJ databases">
        <title>Genome assembly of the deep-sea coral Lophelia pertusa.</title>
        <authorList>
            <person name="Herrera S."/>
            <person name="Cordes E."/>
        </authorList>
    </citation>
    <scope>NUCLEOTIDE SEQUENCE</scope>
    <source>
        <strain evidence="7">USNM1676648</strain>
        <tissue evidence="7">Polyp</tissue>
    </source>
</reference>
<dbReference type="PROSITE" id="PS50025">
    <property type="entry name" value="LAM_G_DOMAIN"/>
    <property type="match status" value="1"/>
</dbReference>
<dbReference type="PROSITE" id="PS01186">
    <property type="entry name" value="EGF_2"/>
    <property type="match status" value="1"/>
</dbReference>
<dbReference type="InterPro" id="IPR006558">
    <property type="entry name" value="LamG-like"/>
</dbReference>
<dbReference type="InterPro" id="IPR013320">
    <property type="entry name" value="ConA-like_dom_sf"/>
</dbReference>